<evidence type="ECO:0000313" key="6">
    <source>
        <dbReference type="EMBL" id="KFN48589.1"/>
    </source>
</evidence>
<evidence type="ECO:0000256" key="5">
    <source>
        <dbReference type="SAM" id="Phobius"/>
    </source>
</evidence>
<dbReference type="STRING" id="1384054.N790_06120"/>
<dbReference type="PATRIC" id="fig|1384054.3.peg.1202"/>
<keyword evidence="3 5" id="KW-1133">Transmembrane helix</keyword>
<evidence type="ECO:0000256" key="3">
    <source>
        <dbReference type="ARBA" id="ARBA00022989"/>
    </source>
</evidence>
<protein>
    <recommendedName>
        <fullName evidence="8">Zinc-finger domain-containing protein</fullName>
    </recommendedName>
</protein>
<keyword evidence="4 5" id="KW-0472">Membrane</keyword>
<dbReference type="PANTHER" id="PTHR37461:SF1">
    <property type="entry name" value="ANTI-SIGMA-K FACTOR RSKA"/>
    <property type="match status" value="1"/>
</dbReference>
<dbReference type="InterPro" id="IPR051474">
    <property type="entry name" value="Anti-sigma-K/W_factor"/>
</dbReference>
<dbReference type="PANTHER" id="PTHR37461">
    <property type="entry name" value="ANTI-SIGMA-K FACTOR RSKA"/>
    <property type="match status" value="1"/>
</dbReference>
<proteinExistence type="predicted"/>
<name>A0A091BCP1_9GAMM</name>
<evidence type="ECO:0000256" key="2">
    <source>
        <dbReference type="ARBA" id="ARBA00022692"/>
    </source>
</evidence>
<reference evidence="6 7" key="1">
    <citation type="submission" date="2013-09" db="EMBL/GenBank/DDBJ databases">
        <title>Genome sequencing of Arenimonas malthae.</title>
        <authorList>
            <person name="Chen F."/>
            <person name="Wang G."/>
        </authorList>
    </citation>
    <scope>NUCLEOTIDE SEQUENCE [LARGE SCALE GENOMIC DNA]</scope>
    <source>
        <strain evidence="6 7">CC-JY-1</strain>
    </source>
</reference>
<dbReference type="RefSeq" id="WP_043802372.1">
    <property type="nucleotide sequence ID" value="NZ_AVCH01000148.1"/>
</dbReference>
<keyword evidence="2 5" id="KW-0812">Transmembrane</keyword>
<organism evidence="6 7">
    <name type="scientific">Arenimonas malthae CC-JY-1</name>
    <dbReference type="NCBI Taxonomy" id="1384054"/>
    <lineage>
        <taxon>Bacteria</taxon>
        <taxon>Pseudomonadati</taxon>
        <taxon>Pseudomonadota</taxon>
        <taxon>Gammaproteobacteria</taxon>
        <taxon>Lysobacterales</taxon>
        <taxon>Lysobacteraceae</taxon>
        <taxon>Arenimonas</taxon>
    </lineage>
</organism>
<evidence type="ECO:0008006" key="8">
    <source>
        <dbReference type="Google" id="ProtNLM"/>
    </source>
</evidence>
<dbReference type="GO" id="GO:0016989">
    <property type="term" value="F:sigma factor antagonist activity"/>
    <property type="evidence" value="ECO:0007669"/>
    <property type="project" value="TreeGrafter"/>
</dbReference>
<sequence length="247" mass="27013">MNHEIPAEDELHAYVDGQLHPARRAAVEAWLAANPARADEVRGWKRDADRLRALMAQPEAWPANPALDPARLRRRRRAQRTRGLAMAASLLVALGVGGLFGWQARALQSPAPLPMADAVAAYRQFVDADAPPMEFDAARTAELEAWLARNFGDAGRVPDLSPAGYKLQGGRLLSTEQGPAAMLVYADDNGARVGFYLRPRGRLAGDGERRDGELLARYWSREDLSFAVVSAAADPSARWLPALLDRT</sequence>
<comment type="caution">
    <text evidence="6">The sequence shown here is derived from an EMBL/GenBank/DDBJ whole genome shotgun (WGS) entry which is preliminary data.</text>
</comment>
<dbReference type="GO" id="GO:0006417">
    <property type="term" value="P:regulation of translation"/>
    <property type="evidence" value="ECO:0007669"/>
    <property type="project" value="TreeGrafter"/>
</dbReference>
<comment type="subcellular location">
    <subcellularLocation>
        <location evidence="1">Membrane</location>
        <topology evidence="1">Single-pass membrane protein</topology>
    </subcellularLocation>
</comment>
<gene>
    <name evidence="6" type="ORF">N790_06120</name>
</gene>
<evidence type="ECO:0000256" key="1">
    <source>
        <dbReference type="ARBA" id="ARBA00004167"/>
    </source>
</evidence>
<dbReference type="EMBL" id="AVCH01000148">
    <property type="protein sequence ID" value="KFN48589.1"/>
    <property type="molecule type" value="Genomic_DNA"/>
</dbReference>
<evidence type="ECO:0000256" key="4">
    <source>
        <dbReference type="ARBA" id="ARBA00023136"/>
    </source>
</evidence>
<feature type="transmembrane region" description="Helical" evidence="5">
    <location>
        <begin position="83"/>
        <end position="102"/>
    </location>
</feature>
<dbReference type="Gene3D" id="1.10.10.1320">
    <property type="entry name" value="Anti-sigma factor, zinc-finger domain"/>
    <property type="match status" value="1"/>
</dbReference>
<dbReference type="Proteomes" id="UP000029392">
    <property type="component" value="Unassembled WGS sequence"/>
</dbReference>
<accession>A0A091BCP1</accession>
<dbReference type="GO" id="GO:0016020">
    <property type="term" value="C:membrane"/>
    <property type="evidence" value="ECO:0007669"/>
    <property type="project" value="UniProtKB-SubCell"/>
</dbReference>
<dbReference type="OrthoDB" id="9152892at2"/>
<dbReference type="InterPro" id="IPR041916">
    <property type="entry name" value="Anti_sigma_zinc_sf"/>
</dbReference>
<keyword evidence="7" id="KW-1185">Reference proteome</keyword>
<dbReference type="AlphaFoldDB" id="A0A091BCP1"/>
<evidence type="ECO:0000313" key="7">
    <source>
        <dbReference type="Proteomes" id="UP000029392"/>
    </source>
</evidence>
<dbReference type="eggNOG" id="COG5662">
    <property type="taxonomic scope" value="Bacteria"/>
</dbReference>